<organism evidence="1 2">
    <name type="scientific">phage Lak_Megaphage_RVC_AP3_GC26</name>
    <dbReference type="NCBI Taxonomy" id="3109225"/>
    <lineage>
        <taxon>Viruses</taxon>
        <taxon>Duplodnaviria</taxon>
        <taxon>Heunggongvirae</taxon>
        <taxon>Uroviricota</taxon>
        <taxon>Caudoviricetes</taxon>
        <taxon>Caudoviricetes code 15 clade</taxon>
    </lineage>
</organism>
<name>A0ABZ0Z0K8_9CAUD</name>
<evidence type="ECO:0000313" key="1">
    <source>
        <dbReference type="EMBL" id="WQJ51127.1"/>
    </source>
</evidence>
<reference evidence="1 2" key="1">
    <citation type="submission" date="2023-11" db="EMBL/GenBank/DDBJ databases">
        <authorList>
            <person name="Cook R."/>
            <person name="Crisci M."/>
            <person name="Pye H."/>
            <person name="Adriaenssens E."/>
            <person name="Santini J."/>
        </authorList>
    </citation>
    <scope>NUCLEOTIDE SEQUENCE [LARGE SCALE GENOMIC DNA]</scope>
    <source>
        <strain evidence="1">Lak_Megaphage_RVC_AP3_GC26</strain>
    </source>
</reference>
<evidence type="ECO:0000313" key="2">
    <source>
        <dbReference type="Proteomes" id="UP001348805"/>
    </source>
</evidence>
<keyword evidence="2" id="KW-1185">Reference proteome</keyword>
<accession>A0ABZ0Z0K8</accession>
<sequence length="34" mass="3868">MRTIMNAVKNAWTAYCNGNYEMNKAVYEAGLILI</sequence>
<protein>
    <submittedName>
        <fullName evidence="1">Uncharacterized protein</fullName>
    </submittedName>
</protein>
<dbReference type="EMBL" id="OR769219">
    <property type="protein sequence ID" value="WQJ51127.1"/>
    <property type="molecule type" value="Genomic_DNA"/>
</dbReference>
<dbReference type="Proteomes" id="UP001348805">
    <property type="component" value="Segment"/>
</dbReference>
<proteinExistence type="predicted"/>